<dbReference type="PANTHER" id="PTHR31636">
    <property type="entry name" value="OSJNBA0084A10.13 PROTEIN-RELATED"/>
    <property type="match status" value="1"/>
</dbReference>
<accession>A0A7I8KPM2</accession>
<dbReference type="Pfam" id="PF03514">
    <property type="entry name" value="GRAS"/>
    <property type="match status" value="1"/>
</dbReference>
<keyword evidence="1" id="KW-0805">Transcription regulation</keyword>
<evidence type="ECO:0000256" key="2">
    <source>
        <dbReference type="ARBA" id="ARBA00023163"/>
    </source>
</evidence>
<comment type="similarity">
    <text evidence="3">Belongs to the GRAS family.</text>
</comment>
<dbReference type="Proteomes" id="UP000663760">
    <property type="component" value="Chromosome 7"/>
</dbReference>
<evidence type="ECO:0000256" key="4">
    <source>
        <dbReference type="SAM" id="MobiDB-lite"/>
    </source>
</evidence>
<reference evidence="5" key="1">
    <citation type="submission" date="2020-02" db="EMBL/GenBank/DDBJ databases">
        <authorList>
            <person name="Scholz U."/>
            <person name="Mascher M."/>
            <person name="Fiebig A."/>
        </authorList>
    </citation>
    <scope>NUCLEOTIDE SEQUENCE</scope>
</reference>
<keyword evidence="6" id="KW-1185">Reference proteome</keyword>
<dbReference type="InterPro" id="IPR005202">
    <property type="entry name" value="TF_GRAS"/>
</dbReference>
<sequence length="737" mass="77189">MRGMPFNLQGNEVLWKSTAAAVPGSTNSGDSVGTGKKERTEPRSVLDHRRSPSPPTSASTGGGSADSTGVAAVSDNPGRKWSPTTSLITAADEAPGRRDEWAAAELLPIPTGLEIGALDWEAMLSEPAAPLPGDDQASFLRCIMGEVEGFSTGAPKQRHHRHQMLLQQTAVEFQVGGANAGCGGGGGGGAGIAVDPVLGFENLPGMGLPGSMAGYPFSSSAPFSSFGGGFPTSKGDGEIRVQPPANSAHLRVPWFGANTNPSPLSSPSPSPASSFPFPLSMPPGGGFFPESGMEEKLHLFDPGLLLNQQQLQQPPPPPPSLQCAAFFQPLQPPYQQDMESSQGLPGHRNFLQIPTKSRTPPADEAAAAEAALVDQLFKAAEMVEAGNFTTARGILARLNHQLSPSGKPLVRSTFYCMEALHSIVGGAAAAGSSSPAPSPALSTPLDFVLKLSAYKSFSEVSPVLQFSNFTCAQALLEELSGCDRIHIVDFEVGVGGQWSSFMQELAQRRDGGGAVAAPPSLRITAFASPAADHPLELSLTRENLSNFARELNIPFEINIRSIESVDPASFLEMVRGDEAVAVNLPASLGPSLSAPAALLCLVKQLAPRIVVSVDHGAAAAAAELPLPRRLFHALQSGAVLLDSIATAGVDPDAMNKMEQYLVKPRIQSAVAGRYRASGGDFAAAGFSPAPFSSFAEMQADCLVKRLKINGFHAEKKQAALSLSWRRAELVSVSAWRC</sequence>
<feature type="compositionally biased region" description="Basic and acidic residues" evidence="4">
    <location>
        <begin position="35"/>
        <end position="50"/>
    </location>
</feature>
<feature type="short sequence motif" description="VHIID" evidence="3">
    <location>
        <begin position="485"/>
        <end position="489"/>
    </location>
</feature>
<feature type="compositionally biased region" description="Low complexity" evidence="4">
    <location>
        <begin position="65"/>
        <end position="75"/>
    </location>
</feature>
<comment type="caution">
    <text evidence="3">Lacks conserved residue(s) required for the propagation of feature annotation.</text>
</comment>
<dbReference type="AlphaFoldDB" id="A0A7I8KPM2"/>
<dbReference type="PROSITE" id="PS50985">
    <property type="entry name" value="GRAS"/>
    <property type="match status" value="1"/>
</dbReference>
<dbReference type="EMBL" id="LR746270">
    <property type="protein sequence ID" value="CAA7399753.1"/>
    <property type="molecule type" value="Genomic_DNA"/>
</dbReference>
<evidence type="ECO:0000256" key="3">
    <source>
        <dbReference type="PROSITE-ProRule" id="PRU01191"/>
    </source>
</evidence>
<feature type="region of interest" description="SAW" evidence="3">
    <location>
        <begin position="645"/>
        <end position="736"/>
    </location>
</feature>
<feature type="region of interest" description="Disordered" evidence="4">
    <location>
        <begin position="17"/>
        <end position="85"/>
    </location>
</feature>
<proteinExistence type="inferred from homology"/>
<evidence type="ECO:0000313" key="5">
    <source>
        <dbReference type="EMBL" id="CAA7399753.1"/>
    </source>
</evidence>
<keyword evidence="2" id="KW-0804">Transcription</keyword>
<evidence type="ECO:0000256" key="1">
    <source>
        <dbReference type="ARBA" id="ARBA00023015"/>
    </source>
</evidence>
<dbReference type="OrthoDB" id="666726at2759"/>
<name>A0A7I8KPM2_SPIIN</name>
<gene>
    <name evidence="5" type="ORF">SI8410_07010423</name>
</gene>
<feature type="region of interest" description="Leucine repeat II (LRII)" evidence="3">
    <location>
        <begin position="539"/>
        <end position="571"/>
    </location>
</feature>
<organism evidence="5 6">
    <name type="scientific">Spirodela intermedia</name>
    <name type="common">Intermediate duckweed</name>
    <dbReference type="NCBI Taxonomy" id="51605"/>
    <lineage>
        <taxon>Eukaryota</taxon>
        <taxon>Viridiplantae</taxon>
        <taxon>Streptophyta</taxon>
        <taxon>Embryophyta</taxon>
        <taxon>Tracheophyta</taxon>
        <taxon>Spermatophyta</taxon>
        <taxon>Magnoliopsida</taxon>
        <taxon>Liliopsida</taxon>
        <taxon>Araceae</taxon>
        <taxon>Lemnoideae</taxon>
        <taxon>Spirodela</taxon>
    </lineage>
</organism>
<protein>
    <submittedName>
        <fullName evidence="5">Uncharacterized protein</fullName>
    </submittedName>
</protein>
<evidence type="ECO:0000313" key="6">
    <source>
        <dbReference type="Proteomes" id="UP000663760"/>
    </source>
</evidence>